<evidence type="ECO:0000256" key="3">
    <source>
        <dbReference type="ARBA" id="ARBA00022555"/>
    </source>
</evidence>
<dbReference type="PANTHER" id="PTHR42855">
    <property type="entry name" value="ABC TRANSPORTER ATP-BINDING SUBUNIT"/>
    <property type="match status" value="1"/>
</dbReference>
<keyword evidence="15" id="KW-1185">Reference proteome</keyword>
<dbReference type="PROSITE" id="PS50893">
    <property type="entry name" value="ABC_TRANSPORTER_2"/>
    <property type="match status" value="2"/>
</dbReference>
<evidence type="ECO:0000256" key="4">
    <source>
        <dbReference type="ARBA" id="ARBA00022730"/>
    </source>
</evidence>
<keyword evidence="2" id="KW-0963">Cytoplasm</keyword>
<evidence type="ECO:0000313" key="15">
    <source>
        <dbReference type="Proteomes" id="UP000198648"/>
    </source>
</evidence>
<evidence type="ECO:0000313" key="14">
    <source>
        <dbReference type="EMBL" id="SEP83766.1"/>
    </source>
</evidence>
<dbReference type="InterPro" id="IPR051309">
    <property type="entry name" value="ABCF_ATPase"/>
</dbReference>
<dbReference type="CDD" id="cd03221">
    <property type="entry name" value="ABCF_EF-3"/>
    <property type="match status" value="2"/>
</dbReference>
<keyword evidence="12" id="KW-0175">Coiled coil</keyword>
<dbReference type="Gene3D" id="3.40.50.300">
    <property type="entry name" value="P-loop containing nucleotide triphosphate hydrolases"/>
    <property type="match status" value="2"/>
</dbReference>
<dbReference type="InterPro" id="IPR003593">
    <property type="entry name" value="AAA+_ATPase"/>
</dbReference>
<dbReference type="EMBL" id="FOEI01000002">
    <property type="protein sequence ID" value="SEP83766.1"/>
    <property type="molecule type" value="Genomic_DNA"/>
</dbReference>
<comment type="similarity">
    <text evidence="1">Belongs to the ABC transporter superfamily. ABCF family. Translational throttle EttA subfamily.</text>
</comment>
<keyword evidence="9" id="KW-0810">Translation regulation</keyword>
<dbReference type="PANTHER" id="PTHR42855:SF1">
    <property type="entry name" value="ABC TRANSPORTER DOMAIN-CONTAINING PROTEIN"/>
    <property type="match status" value="1"/>
</dbReference>
<accession>A0A1H9B430</accession>
<reference evidence="14 15" key="1">
    <citation type="submission" date="2016-10" db="EMBL/GenBank/DDBJ databases">
        <authorList>
            <person name="de Groot N.N."/>
        </authorList>
    </citation>
    <scope>NUCLEOTIDE SEQUENCE [LARGE SCALE GENOMIC DNA]</scope>
    <source>
        <strain evidence="14 15">DSM 27078</strain>
    </source>
</reference>
<dbReference type="STRING" id="1299341.SAMN05444005_102494"/>
<protein>
    <submittedName>
        <fullName evidence="14">ATP-binding cassette, subfamily F, uup</fullName>
    </submittedName>
</protein>
<dbReference type="OrthoDB" id="1521973at2"/>
<dbReference type="GO" id="GO:0003677">
    <property type="term" value="F:DNA binding"/>
    <property type="evidence" value="ECO:0007669"/>
    <property type="project" value="InterPro"/>
</dbReference>
<feature type="domain" description="ABC transporter" evidence="13">
    <location>
        <begin position="313"/>
        <end position="531"/>
    </location>
</feature>
<organism evidence="14 15">
    <name type="scientific">Flavobacterium urocaniciphilum</name>
    <dbReference type="NCBI Taxonomy" id="1299341"/>
    <lineage>
        <taxon>Bacteria</taxon>
        <taxon>Pseudomonadati</taxon>
        <taxon>Bacteroidota</taxon>
        <taxon>Flavobacteriia</taxon>
        <taxon>Flavobacteriales</taxon>
        <taxon>Flavobacteriaceae</taxon>
        <taxon>Flavobacterium</taxon>
    </lineage>
</organism>
<evidence type="ECO:0000256" key="8">
    <source>
        <dbReference type="ARBA" id="ARBA00022840"/>
    </source>
</evidence>
<dbReference type="Pfam" id="PF16326">
    <property type="entry name" value="ABC_tran_CTD"/>
    <property type="match status" value="1"/>
</dbReference>
<dbReference type="InterPro" id="IPR037118">
    <property type="entry name" value="Val-tRNA_synth_C_sf"/>
</dbReference>
<evidence type="ECO:0000256" key="6">
    <source>
        <dbReference type="ARBA" id="ARBA00022741"/>
    </source>
</evidence>
<evidence type="ECO:0000256" key="12">
    <source>
        <dbReference type="SAM" id="Coils"/>
    </source>
</evidence>
<evidence type="ECO:0000256" key="9">
    <source>
        <dbReference type="ARBA" id="ARBA00022845"/>
    </source>
</evidence>
<dbReference type="Proteomes" id="UP000198648">
    <property type="component" value="Unassembled WGS sequence"/>
</dbReference>
<dbReference type="Pfam" id="PF00005">
    <property type="entry name" value="ABC_tran"/>
    <property type="match status" value="2"/>
</dbReference>
<keyword evidence="6" id="KW-0547">Nucleotide-binding</keyword>
<keyword evidence="10" id="KW-0694">RNA-binding</keyword>
<dbReference type="Gene3D" id="1.10.287.380">
    <property type="entry name" value="Valyl-tRNA synthetase, C-terminal domain"/>
    <property type="match status" value="1"/>
</dbReference>
<keyword evidence="8 14" id="KW-0067">ATP-binding</keyword>
<dbReference type="FunFam" id="3.40.50.300:FF:000011">
    <property type="entry name" value="Putative ABC transporter ATP-binding component"/>
    <property type="match status" value="1"/>
</dbReference>
<dbReference type="InterPro" id="IPR027417">
    <property type="entry name" value="P-loop_NTPase"/>
</dbReference>
<keyword evidence="11" id="KW-0648">Protein biosynthesis</keyword>
<keyword evidence="3" id="KW-0820">tRNA-binding</keyword>
<keyword evidence="4" id="KW-0699">rRNA-binding</keyword>
<feature type="domain" description="ABC transporter" evidence="13">
    <location>
        <begin position="4"/>
        <end position="248"/>
    </location>
</feature>
<keyword evidence="7" id="KW-0378">Hydrolase</keyword>
<dbReference type="FunFam" id="3.40.50.300:FF:000183">
    <property type="entry name" value="ABC transporter ATP-binding protein yjjK"/>
    <property type="match status" value="1"/>
</dbReference>
<evidence type="ECO:0000256" key="2">
    <source>
        <dbReference type="ARBA" id="ARBA00022490"/>
    </source>
</evidence>
<dbReference type="RefSeq" id="WP_091466704.1">
    <property type="nucleotide sequence ID" value="NZ_FOEI01000002.1"/>
</dbReference>
<dbReference type="GO" id="GO:0005524">
    <property type="term" value="F:ATP binding"/>
    <property type="evidence" value="ECO:0007669"/>
    <property type="project" value="UniProtKB-KW"/>
</dbReference>
<dbReference type="GO" id="GO:0000049">
    <property type="term" value="F:tRNA binding"/>
    <property type="evidence" value="ECO:0007669"/>
    <property type="project" value="UniProtKB-KW"/>
</dbReference>
<dbReference type="SMART" id="SM00382">
    <property type="entry name" value="AAA"/>
    <property type="match status" value="2"/>
</dbReference>
<evidence type="ECO:0000256" key="7">
    <source>
        <dbReference type="ARBA" id="ARBA00022801"/>
    </source>
</evidence>
<gene>
    <name evidence="14" type="ORF">SAMN05444005_102494</name>
</gene>
<evidence type="ECO:0000256" key="1">
    <source>
        <dbReference type="ARBA" id="ARBA00005868"/>
    </source>
</evidence>
<evidence type="ECO:0000256" key="11">
    <source>
        <dbReference type="ARBA" id="ARBA00022917"/>
    </source>
</evidence>
<dbReference type="GO" id="GO:0006417">
    <property type="term" value="P:regulation of translation"/>
    <property type="evidence" value="ECO:0007669"/>
    <property type="project" value="UniProtKB-KW"/>
</dbReference>
<dbReference type="AlphaFoldDB" id="A0A1H9B430"/>
<dbReference type="GO" id="GO:0019843">
    <property type="term" value="F:rRNA binding"/>
    <property type="evidence" value="ECO:0007669"/>
    <property type="project" value="UniProtKB-KW"/>
</dbReference>
<evidence type="ECO:0000256" key="5">
    <source>
        <dbReference type="ARBA" id="ARBA00022737"/>
    </source>
</evidence>
<proteinExistence type="inferred from homology"/>
<name>A0A1H9B430_9FLAO</name>
<feature type="coiled-coil region" evidence="12">
    <location>
        <begin position="559"/>
        <end position="614"/>
    </location>
</feature>
<evidence type="ECO:0000256" key="10">
    <source>
        <dbReference type="ARBA" id="ARBA00022884"/>
    </source>
</evidence>
<dbReference type="InterPro" id="IPR017871">
    <property type="entry name" value="ABC_transporter-like_CS"/>
</dbReference>
<dbReference type="GO" id="GO:0006412">
    <property type="term" value="P:translation"/>
    <property type="evidence" value="ECO:0007669"/>
    <property type="project" value="UniProtKB-KW"/>
</dbReference>
<dbReference type="PROSITE" id="PS00211">
    <property type="entry name" value="ABC_TRANSPORTER_1"/>
    <property type="match status" value="1"/>
</dbReference>
<dbReference type="Pfam" id="PF12848">
    <property type="entry name" value="ABC_tran_Xtn"/>
    <property type="match status" value="1"/>
</dbReference>
<dbReference type="GO" id="GO:0016887">
    <property type="term" value="F:ATP hydrolysis activity"/>
    <property type="evidence" value="ECO:0007669"/>
    <property type="project" value="InterPro"/>
</dbReference>
<dbReference type="InterPro" id="IPR032781">
    <property type="entry name" value="ABC_tran_Xtn"/>
</dbReference>
<dbReference type="SUPFAM" id="SSF52540">
    <property type="entry name" value="P-loop containing nucleoside triphosphate hydrolases"/>
    <property type="match status" value="2"/>
</dbReference>
<dbReference type="InterPro" id="IPR032524">
    <property type="entry name" value="ABC_tran_C"/>
</dbReference>
<sequence>MNYLSVENISKSYGERVLFKDISFGINKDQKIAFIAKNGSGKTTIMNIINGFDEPDTGQVVIRKGIRMAFLSQDFNLQNELTIEESIFASDNEILKVIEQYEKALENPEDEERYQKAFDDMDRHNAWDFETQYKQILFKLKLEDLKLKVKNLSGGQKKRLSLAIILINKPDFLILDEPTNHLDLEMIEWLEDYFAKENITLFMVTHDRFFLERVCNEIIELDNGKVYQYKGNYSYYLEKKEERQISENATIDKAQNLFIKELAWMRRQPKARTTKSKSRQDDFYKIKEVAESRRKENVVELEINMERMGSKIIEMVKLNKKFPDRTILNDFSYAFQRGERIGIIGKNGTGKSTFLNILTKTMEPDSGKVIIGDTIKIGYYTQSGINPKPGQKVIDIIKEYGEYIPLTKGKIISASQLLERFLFDAKKQYDFVEKLSGGELKRLYLCTVLIQNPNFLILDEPTNDLDIVTLNVLESFLLDYPGCLLVVSHDRYFMDKIVDHLFVFRGEGEIEDFPGNYSDFRTYEDSAEPKVLNSVSTEKNTWKEKTVKAGLSFNEQKEFNKIEKDIKDLEYQKKQIEQEFADGKVADDKIEAKANELQKVIQTLEEKEERWFELSSKIE</sequence>
<evidence type="ECO:0000259" key="13">
    <source>
        <dbReference type="PROSITE" id="PS50893"/>
    </source>
</evidence>
<keyword evidence="5" id="KW-0677">Repeat</keyword>
<dbReference type="InterPro" id="IPR003439">
    <property type="entry name" value="ABC_transporter-like_ATP-bd"/>
</dbReference>